<proteinExistence type="predicted"/>
<dbReference type="AlphaFoldDB" id="A0A7R9HX72"/>
<accession>A0A7R9HX72</accession>
<keyword evidence="1" id="KW-0325">Glycoprotein</keyword>
<dbReference type="PANTHER" id="PTHR24060">
    <property type="entry name" value="METABOTROPIC GLUTAMATE RECEPTOR"/>
    <property type="match status" value="1"/>
</dbReference>
<organism evidence="2">
    <name type="scientific">Timema bartmani</name>
    <dbReference type="NCBI Taxonomy" id="61472"/>
    <lineage>
        <taxon>Eukaryota</taxon>
        <taxon>Metazoa</taxon>
        <taxon>Ecdysozoa</taxon>
        <taxon>Arthropoda</taxon>
        <taxon>Hexapoda</taxon>
        <taxon>Insecta</taxon>
        <taxon>Pterygota</taxon>
        <taxon>Neoptera</taxon>
        <taxon>Polyneoptera</taxon>
        <taxon>Phasmatodea</taxon>
        <taxon>Timematodea</taxon>
        <taxon>Timematoidea</taxon>
        <taxon>Timematidae</taxon>
        <taxon>Timema</taxon>
    </lineage>
</organism>
<sequence>MTLGTRRLLEDTSHIGSLCSSDGWADRADVTDGLEPEAKGSITIRIHSPYVAAFDQHYFRLDPFTNHRWGIPSEGSAINHVTMNPWFREFWQARFNCVLPLVPEVLEQVTWLNSTSVTTRTSSPSDAPINNISPLEPRVCTVHPTEIRTSISPSSVAWLNTTGALANYATERPQSLLSVQLPPRVGREVSGPDTDSELAMVMIVMLPGKERLSDRYKPDPKLSFIIKALYTMAYGLHNMVQDVCGQGGACAELFPFNGSLFKLSRTVLPWLRAVKEYVLCSAVCQCSRYNIMNYQLLPNGSYDYIHVGDWNNGTLLMWDDLQYPRAEDRVESVCSKPCQPGYYKVHYLHYNTIFTAMLSSLQYYPHCNTNLTATLSSLQHYLHSNTIFTPTLSSLQH</sequence>
<dbReference type="InterPro" id="IPR050726">
    <property type="entry name" value="mGluR"/>
</dbReference>
<dbReference type="SUPFAM" id="SSF53822">
    <property type="entry name" value="Periplasmic binding protein-like I"/>
    <property type="match status" value="1"/>
</dbReference>
<evidence type="ECO:0000256" key="1">
    <source>
        <dbReference type="ARBA" id="ARBA00023180"/>
    </source>
</evidence>
<protein>
    <submittedName>
        <fullName evidence="2">Uncharacterized protein</fullName>
    </submittedName>
</protein>
<name>A0A7R9HX72_9NEOP</name>
<evidence type="ECO:0000313" key="2">
    <source>
        <dbReference type="EMBL" id="CAD7438878.1"/>
    </source>
</evidence>
<dbReference type="Gene3D" id="3.40.50.2300">
    <property type="match status" value="4"/>
</dbReference>
<gene>
    <name evidence="2" type="ORF">TBIB3V08_LOCUS1463</name>
</gene>
<reference evidence="2" key="1">
    <citation type="submission" date="2020-11" db="EMBL/GenBank/DDBJ databases">
        <authorList>
            <person name="Tran Van P."/>
        </authorList>
    </citation>
    <scope>NUCLEOTIDE SEQUENCE</scope>
</reference>
<dbReference type="InterPro" id="IPR028082">
    <property type="entry name" value="Peripla_BP_I"/>
</dbReference>
<dbReference type="EMBL" id="OD564544">
    <property type="protein sequence ID" value="CAD7438878.1"/>
    <property type="molecule type" value="Genomic_DNA"/>
</dbReference>